<dbReference type="Gene3D" id="3.30.720.110">
    <property type="match status" value="1"/>
</dbReference>
<proteinExistence type="predicted"/>
<dbReference type="PROSITE" id="PS51819">
    <property type="entry name" value="VOC"/>
    <property type="match status" value="1"/>
</dbReference>
<evidence type="ECO:0000313" key="2">
    <source>
        <dbReference type="EMBL" id="MBI4596011.1"/>
    </source>
</evidence>
<dbReference type="Proteomes" id="UP000772181">
    <property type="component" value="Unassembled WGS sequence"/>
</dbReference>
<dbReference type="SUPFAM" id="SSF54593">
    <property type="entry name" value="Glyoxalase/Bleomycin resistance protein/Dihydroxybiphenyl dioxygenase"/>
    <property type="match status" value="1"/>
</dbReference>
<reference evidence="2" key="1">
    <citation type="submission" date="2020-07" db="EMBL/GenBank/DDBJ databases">
        <title>Huge and variable diversity of episymbiotic CPR bacteria and DPANN archaea in groundwater ecosystems.</title>
        <authorList>
            <person name="He C.Y."/>
            <person name="Keren R."/>
            <person name="Whittaker M."/>
            <person name="Farag I.F."/>
            <person name="Doudna J."/>
            <person name="Cate J.H.D."/>
            <person name="Banfield J.F."/>
        </authorList>
    </citation>
    <scope>NUCLEOTIDE SEQUENCE</scope>
    <source>
        <strain evidence="2">NC_groundwater_1482_Ag_S-0.65um_47_24</strain>
    </source>
</reference>
<name>A0A933LR50_UNCTE</name>
<dbReference type="AlphaFoldDB" id="A0A933LR50"/>
<organism evidence="2 3">
    <name type="scientific">Tectimicrobiota bacterium</name>
    <dbReference type="NCBI Taxonomy" id="2528274"/>
    <lineage>
        <taxon>Bacteria</taxon>
        <taxon>Pseudomonadati</taxon>
        <taxon>Nitrospinota/Tectimicrobiota group</taxon>
        <taxon>Candidatus Tectimicrobiota</taxon>
    </lineage>
</organism>
<comment type="caution">
    <text evidence="2">The sequence shown here is derived from an EMBL/GenBank/DDBJ whole genome shotgun (WGS) entry which is preliminary data.</text>
</comment>
<accession>A0A933LR50</accession>
<dbReference type="PANTHER" id="PTHR34109:SF1">
    <property type="entry name" value="VOC DOMAIN-CONTAINING PROTEIN"/>
    <property type="match status" value="1"/>
</dbReference>
<dbReference type="EMBL" id="JACQWF010000287">
    <property type="protein sequence ID" value="MBI4596011.1"/>
    <property type="molecule type" value="Genomic_DNA"/>
</dbReference>
<dbReference type="Pfam" id="PF00903">
    <property type="entry name" value="Glyoxalase"/>
    <property type="match status" value="1"/>
</dbReference>
<evidence type="ECO:0000259" key="1">
    <source>
        <dbReference type="PROSITE" id="PS51819"/>
    </source>
</evidence>
<evidence type="ECO:0000313" key="3">
    <source>
        <dbReference type="Proteomes" id="UP000772181"/>
    </source>
</evidence>
<gene>
    <name evidence="2" type="ORF">HY730_06490</name>
</gene>
<dbReference type="InterPro" id="IPR037523">
    <property type="entry name" value="VOC_core"/>
</dbReference>
<feature type="domain" description="VOC" evidence="1">
    <location>
        <begin position="11"/>
        <end position="136"/>
    </location>
</feature>
<dbReference type="InterPro" id="IPR029068">
    <property type="entry name" value="Glyas_Bleomycin-R_OHBP_Dase"/>
</dbReference>
<dbReference type="Gene3D" id="3.30.720.120">
    <property type="match status" value="1"/>
</dbReference>
<dbReference type="CDD" id="cd07246">
    <property type="entry name" value="VOC_like"/>
    <property type="match status" value="1"/>
</dbReference>
<dbReference type="InterPro" id="IPR004360">
    <property type="entry name" value="Glyas_Fos-R_dOase_dom"/>
</dbReference>
<protein>
    <submittedName>
        <fullName evidence="2">VOC family protein</fullName>
    </submittedName>
</protein>
<dbReference type="PANTHER" id="PTHR34109">
    <property type="entry name" value="BNAUNNG04460D PROTEIN-RELATED"/>
    <property type="match status" value="1"/>
</dbReference>
<sequence>MATKVKPIPDGYHTITPVLAVHDGVKAIDFYRRAFGAEELFRMEDPPGKIMHAELQIGDSRLMLSDEMPGCTSRSPQSLGGTPVNLFLYVEDVDQAFNRAVAAGAKVEMPVTDMFWGDRFGSVKDPFGHSWSFATHKEDVPTEELAKRAKAAMGK</sequence>